<feature type="domain" description="SCAN box" evidence="1">
    <location>
        <begin position="19"/>
        <end position="95"/>
    </location>
</feature>
<dbReference type="InParanoid" id="A0A3B1ICL7"/>
<dbReference type="PANTHER" id="PTHR46888:SF1">
    <property type="entry name" value="RIBONUCLEASE H"/>
    <property type="match status" value="1"/>
</dbReference>
<dbReference type="SUPFAM" id="SSF47353">
    <property type="entry name" value="Retrovirus capsid dimerization domain-like"/>
    <property type="match status" value="1"/>
</dbReference>
<evidence type="ECO:0000313" key="3">
    <source>
        <dbReference type="Proteomes" id="UP000018467"/>
    </source>
</evidence>
<dbReference type="Bgee" id="ENSAMXG00000041668">
    <property type="expression patterns" value="Expressed in testis and 1 other cell type or tissue"/>
</dbReference>
<reference evidence="2" key="4">
    <citation type="submission" date="2025-09" db="UniProtKB">
        <authorList>
            <consortium name="Ensembl"/>
        </authorList>
    </citation>
    <scope>IDENTIFICATION</scope>
</reference>
<dbReference type="InterPro" id="IPR003309">
    <property type="entry name" value="SCAN_dom"/>
</dbReference>
<dbReference type="PANTHER" id="PTHR46888">
    <property type="entry name" value="ZINC KNUCKLE DOMAINCONTAINING PROTEIN-RELATED"/>
    <property type="match status" value="1"/>
</dbReference>
<dbReference type="STRING" id="7994.ENSAMXP00000027325"/>
<reference evidence="2" key="3">
    <citation type="submission" date="2025-08" db="UniProtKB">
        <authorList>
            <consortium name="Ensembl"/>
        </authorList>
    </citation>
    <scope>IDENTIFICATION</scope>
</reference>
<dbReference type="Proteomes" id="UP000018467">
    <property type="component" value="Unassembled WGS sequence"/>
</dbReference>
<dbReference type="PROSITE" id="PS50804">
    <property type="entry name" value="SCAN_BOX"/>
    <property type="match status" value="1"/>
</dbReference>
<dbReference type="AlphaFoldDB" id="A0A3B1ICL7"/>
<evidence type="ECO:0000259" key="1">
    <source>
        <dbReference type="PROSITE" id="PS50804"/>
    </source>
</evidence>
<sequence>MVCLPGFNPQMIINPETYRQRFRKDGVLRGETPKELFTRLSGLYARWMRPEGKTKEEIGQTIVLEQFLNMINPELRSWIIERSPASPQQAIEMAEASIAARRAERDFHLGKPDSSRQKTLEKSCGAPPGLGHMLPVRTCLSERMAGNPLCKIKSVSISSDIGV</sequence>
<name>A0A3B1ICL7_ASTMX</name>
<dbReference type="GeneTree" id="ENSGT01120000272011"/>
<dbReference type="SMART" id="SM00431">
    <property type="entry name" value="SCAN"/>
    <property type="match status" value="1"/>
</dbReference>
<reference evidence="3" key="2">
    <citation type="journal article" date="2014" name="Nat. Commun.">
        <title>The cavefish genome reveals candidate genes for eye loss.</title>
        <authorList>
            <person name="McGaugh S.E."/>
            <person name="Gross J.B."/>
            <person name="Aken B."/>
            <person name="Blin M."/>
            <person name="Borowsky R."/>
            <person name="Chalopin D."/>
            <person name="Hinaux H."/>
            <person name="Jeffery W.R."/>
            <person name="Keene A."/>
            <person name="Ma L."/>
            <person name="Minx P."/>
            <person name="Murphy D."/>
            <person name="O'Quin K.E."/>
            <person name="Retaux S."/>
            <person name="Rohner N."/>
            <person name="Searle S.M."/>
            <person name="Stahl B.A."/>
            <person name="Tabin C."/>
            <person name="Volff J.N."/>
            <person name="Yoshizawa M."/>
            <person name="Warren W.C."/>
        </authorList>
    </citation>
    <scope>NUCLEOTIDE SEQUENCE [LARGE SCALE GENOMIC DNA]</scope>
    <source>
        <strain evidence="3">female</strain>
    </source>
</reference>
<dbReference type="Ensembl" id="ENSAMXT00000050491.1">
    <property type="protein sequence ID" value="ENSAMXP00000027325.1"/>
    <property type="gene ID" value="ENSAMXG00000041668.1"/>
</dbReference>
<evidence type="ECO:0000313" key="2">
    <source>
        <dbReference type="Ensembl" id="ENSAMXP00000027325.1"/>
    </source>
</evidence>
<organism evidence="2 3">
    <name type="scientific">Astyanax mexicanus</name>
    <name type="common">Blind cave fish</name>
    <name type="synonym">Astyanax fasciatus mexicanus</name>
    <dbReference type="NCBI Taxonomy" id="7994"/>
    <lineage>
        <taxon>Eukaryota</taxon>
        <taxon>Metazoa</taxon>
        <taxon>Chordata</taxon>
        <taxon>Craniata</taxon>
        <taxon>Vertebrata</taxon>
        <taxon>Euteleostomi</taxon>
        <taxon>Actinopterygii</taxon>
        <taxon>Neopterygii</taxon>
        <taxon>Teleostei</taxon>
        <taxon>Ostariophysi</taxon>
        <taxon>Characiformes</taxon>
        <taxon>Characoidei</taxon>
        <taxon>Acestrorhamphidae</taxon>
        <taxon>Acestrorhamphinae</taxon>
        <taxon>Astyanax</taxon>
    </lineage>
</organism>
<keyword evidence="3" id="KW-1185">Reference proteome</keyword>
<reference evidence="3" key="1">
    <citation type="submission" date="2013-03" db="EMBL/GenBank/DDBJ databases">
        <authorList>
            <person name="Jeffery W."/>
            <person name="Warren W."/>
            <person name="Wilson R.K."/>
        </authorList>
    </citation>
    <scope>NUCLEOTIDE SEQUENCE</scope>
    <source>
        <strain evidence="3">female</strain>
    </source>
</reference>
<dbReference type="Gene3D" id="1.10.4020.10">
    <property type="entry name" value="DNA breaking-rejoining enzymes"/>
    <property type="match status" value="1"/>
</dbReference>
<dbReference type="InterPro" id="IPR038269">
    <property type="entry name" value="SCAN_sf"/>
</dbReference>
<accession>A0A3B1ICL7</accession>
<protein>
    <recommendedName>
        <fullName evidence="1">SCAN box domain-containing protein</fullName>
    </recommendedName>
</protein>
<dbReference type="Pfam" id="PF02023">
    <property type="entry name" value="SCAN"/>
    <property type="match status" value="1"/>
</dbReference>
<proteinExistence type="predicted"/>